<dbReference type="AlphaFoldDB" id="A0A410QEH9"/>
<keyword evidence="1" id="KW-0285">Flavoprotein</keyword>
<keyword evidence="2" id="KW-0288">FMN</keyword>
<name>A0A410QEH9_9FIRM</name>
<protein>
    <submittedName>
        <fullName evidence="4">Flavodoxin family protein</fullName>
    </submittedName>
</protein>
<evidence type="ECO:0000256" key="1">
    <source>
        <dbReference type="ARBA" id="ARBA00022630"/>
    </source>
</evidence>
<dbReference type="RefSeq" id="WP_128752852.1">
    <property type="nucleotide sequence ID" value="NZ_CP035282.1"/>
</dbReference>
<dbReference type="Pfam" id="PF03358">
    <property type="entry name" value="FMN_red"/>
    <property type="match status" value="1"/>
</dbReference>
<sequence>MNDLFLIIPEKPSFMLEKMIQAVIQDRDPVIINDENHVSSLRQGKIIFALEVNNIGFSNNLSNIFSKLYSMGNSSLFGFQGIVLTHSNTELYTRSAAQNIIFHGNQLGLRFIGRPLVEATGNLENFIPMKSIYNDSLENICLNSCYELGQRFFKDNISPIKNPKILIIYSSNWRTSNSLLLWNMVKRNLNSCKIREIHIGNGTIYDCKGCPYKTCKHYGQQVSCFYGGIIVEEVYPALLQSNAVVFICPNYNDSVSANIMAVINRLTALFRRTKFYDKTLFSIIVSGYSGSDIVAKQIISSLNLNKTFRLPPYFSLMATANNKDSIKDVPNIEEKAKCFAENIMKEIKK</sequence>
<dbReference type="InterPro" id="IPR029039">
    <property type="entry name" value="Flavoprotein-like_sf"/>
</dbReference>
<proteinExistence type="predicted"/>
<dbReference type="OrthoDB" id="1705236at2"/>
<dbReference type="KEGG" id="spoa:EQM13_12545"/>
<evidence type="ECO:0000256" key="2">
    <source>
        <dbReference type="ARBA" id="ARBA00022643"/>
    </source>
</evidence>
<dbReference type="InterPro" id="IPR005025">
    <property type="entry name" value="FMN_Rdtase-like_dom"/>
</dbReference>
<evidence type="ECO:0000259" key="3">
    <source>
        <dbReference type="Pfam" id="PF03358"/>
    </source>
</evidence>
<dbReference type="EMBL" id="CP035282">
    <property type="protein sequence ID" value="QAT62329.1"/>
    <property type="molecule type" value="Genomic_DNA"/>
</dbReference>
<dbReference type="Gene3D" id="3.40.50.360">
    <property type="match status" value="1"/>
</dbReference>
<feature type="domain" description="NADPH-dependent FMN reductase-like" evidence="3">
    <location>
        <begin position="163"/>
        <end position="316"/>
    </location>
</feature>
<dbReference type="SUPFAM" id="SSF52218">
    <property type="entry name" value="Flavoproteins"/>
    <property type="match status" value="1"/>
</dbReference>
<evidence type="ECO:0000313" key="4">
    <source>
        <dbReference type="EMBL" id="QAT62329.1"/>
    </source>
</evidence>
<gene>
    <name evidence="4" type="ORF">EQM13_12545</name>
</gene>
<accession>A0A410QEH9</accession>
<dbReference type="PANTHER" id="PTHR43278">
    <property type="entry name" value="NAD(P)H-DEPENDENT FMN-CONTAINING OXIDOREDUCTASE YWQN-RELATED"/>
    <property type="match status" value="1"/>
</dbReference>
<reference evidence="5" key="1">
    <citation type="submission" date="2019-01" db="EMBL/GenBank/DDBJ databases">
        <title>Draft genomes of a novel of Sporanaerobacter strains.</title>
        <authorList>
            <person name="Ma S."/>
        </authorList>
    </citation>
    <scope>NUCLEOTIDE SEQUENCE [LARGE SCALE GENOMIC DNA]</scope>
    <source>
        <strain evidence="5">NJN-17</strain>
    </source>
</reference>
<dbReference type="PANTHER" id="PTHR43278:SF4">
    <property type="entry name" value="NAD(P)H-DEPENDENT FMN-CONTAINING OXIDOREDUCTASE YWQN-RELATED"/>
    <property type="match status" value="1"/>
</dbReference>
<dbReference type="GO" id="GO:0016491">
    <property type="term" value="F:oxidoreductase activity"/>
    <property type="evidence" value="ECO:0007669"/>
    <property type="project" value="InterPro"/>
</dbReference>
<evidence type="ECO:0000313" key="5">
    <source>
        <dbReference type="Proteomes" id="UP000287969"/>
    </source>
</evidence>
<organism evidence="4 5">
    <name type="scientific">Acidilutibacter cellobiosedens</name>
    <dbReference type="NCBI Taxonomy" id="2507161"/>
    <lineage>
        <taxon>Bacteria</taxon>
        <taxon>Bacillati</taxon>
        <taxon>Bacillota</taxon>
        <taxon>Tissierellia</taxon>
        <taxon>Tissierellales</taxon>
        <taxon>Acidilutibacteraceae</taxon>
        <taxon>Acidilutibacter</taxon>
    </lineage>
</organism>
<dbReference type="Proteomes" id="UP000287969">
    <property type="component" value="Chromosome"/>
</dbReference>
<dbReference type="InterPro" id="IPR051796">
    <property type="entry name" value="ISF_SsuE-like"/>
</dbReference>
<keyword evidence="5" id="KW-1185">Reference proteome</keyword>